<evidence type="ECO:0000313" key="1">
    <source>
        <dbReference type="EMBL" id="WAS90552.1"/>
    </source>
</evidence>
<dbReference type="Proteomes" id="UP001164459">
    <property type="component" value="Chromosome"/>
</dbReference>
<proteinExistence type="predicted"/>
<reference evidence="1" key="1">
    <citation type="submission" date="2022-11" db="EMBL/GenBank/DDBJ databases">
        <title>Minimal conservation of predation-associated metabolite biosynthetic gene clusters underscores biosynthetic potential of Myxococcota including descriptions for ten novel species: Archangium lansinium sp. nov., Myxococcus landrumus sp. nov., Nannocystis bai.</title>
        <authorList>
            <person name="Ahearne A."/>
            <person name="Stevens C."/>
            <person name="Dowd S."/>
        </authorList>
    </citation>
    <scope>NUCLEOTIDE SEQUENCE</scope>
    <source>
        <strain evidence="1">Fl3</strain>
    </source>
</reference>
<sequence>MHTMSDPSRIFARVLELLASLTRLSLHAAAGSVTIDPEDRSAARAARQAGCFTRETADELRRLSALDSRVLLGTRGGVLDRGIVDGLGEQLRPMRAPASRGWRTGVARSMPRLATLPRFMSSALSLPSPLGRGALLDRLVVTHSTDSRDVPSRCEHPRVLAGR</sequence>
<dbReference type="RefSeq" id="WP_269032879.1">
    <property type="nucleotide sequence ID" value="NZ_CP114040.1"/>
</dbReference>
<dbReference type="EMBL" id="CP114040">
    <property type="protein sequence ID" value="WAS90552.1"/>
    <property type="molecule type" value="Genomic_DNA"/>
</dbReference>
<name>A0ABY7GUB3_9BACT</name>
<evidence type="ECO:0000313" key="2">
    <source>
        <dbReference type="Proteomes" id="UP001164459"/>
    </source>
</evidence>
<organism evidence="1 2">
    <name type="scientific">Nannocystis punicea</name>
    <dbReference type="NCBI Taxonomy" id="2995304"/>
    <lineage>
        <taxon>Bacteria</taxon>
        <taxon>Pseudomonadati</taxon>
        <taxon>Myxococcota</taxon>
        <taxon>Polyangia</taxon>
        <taxon>Nannocystales</taxon>
        <taxon>Nannocystaceae</taxon>
        <taxon>Nannocystis</taxon>
    </lineage>
</organism>
<gene>
    <name evidence="1" type="ORF">O0S08_30565</name>
</gene>
<keyword evidence="2" id="KW-1185">Reference proteome</keyword>
<accession>A0ABY7GUB3</accession>
<protein>
    <submittedName>
        <fullName evidence="1">Uncharacterized protein</fullName>
    </submittedName>
</protein>